<organism evidence="1 2">
    <name type="scientific">Aspergillus sergii</name>
    <dbReference type="NCBI Taxonomy" id="1034303"/>
    <lineage>
        <taxon>Eukaryota</taxon>
        <taxon>Fungi</taxon>
        <taxon>Dikarya</taxon>
        <taxon>Ascomycota</taxon>
        <taxon>Pezizomycotina</taxon>
        <taxon>Eurotiomycetes</taxon>
        <taxon>Eurotiomycetidae</taxon>
        <taxon>Eurotiales</taxon>
        <taxon>Aspergillaceae</taxon>
        <taxon>Aspergillus</taxon>
        <taxon>Aspergillus subgen. Circumdati</taxon>
    </lineage>
</organism>
<dbReference type="Proteomes" id="UP000325945">
    <property type="component" value="Unassembled WGS sequence"/>
</dbReference>
<keyword evidence="2" id="KW-1185">Reference proteome</keyword>
<protein>
    <submittedName>
        <fullName evidence="1">Uncharacterized protein</fullName>
    </submittedName>
</protein>
<reference evidence="2" key="1">
    <citation type="submission" date="2019-04" db="EMBL/GenBank/DDBJ databases">
        <title>Friends and foes A comparative genomics studyof 23 Aspergillus species from section Flavi.</title>
        <authorList>
            <consortium name="DOE Joint Genome Institute"/>
            <person name="Kjaerbolling I."/>
            <person name="Vesth T."/>
            <person name="Frisvad J.C."/>
            <person name="Nybo J.L."/>
            <person name="Theobald S."/>
            <person name="Kildgaard S."/>
            <person name="Isbrandt T."/>
            <person name="Kuo A."/>
            <person name="Sato A."/>
            <person name="Lyhne E.K."/>
            <person name="Kogle M.E."/>
            <person name="Wiebenga A."/>
            <person name="Kun R.S."/>
            <person name="Lubbers R.J."/>
            <person name="Makela M.R."/>
            <person name="Barry K."/>
            <person name="Chovatia M."/>
            <person name="Clum A."/>
            <person name="Daum C."/>
            <person name="Haridas S."/>
            <person name="He G."/>
            <person name="LaButti K."/>
            <person name="Lipzen A."/>
            <person name="Mondo S."/>
            <person name="Riley R."/>
            <person name="Salamov A."/>
            <person name="Simmons B.A."/>
            <person name="Magnuson J.K."/>
            <person name="Henrissat B."/>
            <person name="Mortensen U.H."/>
            <person name="Larsen T.O."/>
            <person name="Devries R.P."/>
            <person name="Grigoriev I.V."/>
            <person name="Machida M."/>
            <person name="Baker S.E."/>
            <person name="Andersen M.R."/>
        </authorList>
    </citation>
    <scope>NUCLEOTIDE SEQUENCE [LARGE SCALE GENOMIC DNA]</scope>
    <source>
        <strain evidence="2">CBS 130017</strain>
    </source>
</reference>
<dbReference type="AlphaFoldDB" id="A0A5N6XLA7"/>
<evidence type="ECO:0000313" key="1">
    <source>
        <dbReference type="EMBL" id="KAE8334065.1"/>
    </source>
</evidence>
<gene>
    <name evidence="1" type="ORF">BDV39DRAFT_198975</name>
</gene>
<sequence length="134" mass="15563">MRNETWGLIFPIKEDSNVETVWNSIDPRPAAHVSQTVAKHPLGSFRHPIEYKGKSENTKDALNLQDWAWRVIFFEASIKDSQGLYGRKARFDSIPEFLDWDSSWLDHLDARGLLRLQRHRAGCETDCEPDCELH</sequence>
<proteinExistence type="predicted"/>
<evidence type="ECO:0000313" key="2">
    <source>
        <dbReference type="Proteomes" id="UP000325945"/>
    </source>
</evidence>
<name>A0A5N6XLA7_9EURO</name>
<accession>A0A5N6XLA7</accession>
<dbReference type="EMBL" id="ML741761">
    <property type="protein sequence ID" value="KAE8334065.1"/>
    <property type="molecule type" value="Genomic_DNA"/>
</dbReference>